<keyword evidence="5" id="KW-0067">ATP-binding</keyword>
<dbReference type="InterPro" id="IPR014018">
    <property type="entry name" value="SecA_motor_DEAD"/>
</dbReference>
<evidence type="ECO:0000259" key="11">
    <source>
        <dbReference type="PROSITE" id="PS51196"/>
    </source>
</evidence>
<evidence type="ECO:0000256" key="10">
    <source>
        <dbReference type="SAM" id="MobiDB-lite"/>
    </source>
</evidence>
<feature type="compositionally biased region" description="Basic and acidic residues" evidence="10">
    <location>
        <begin position="1"/>
        <end position="15"/>
    </location>
</feature>
<keyword evidence="9" id="KW-0472">Membrane</keyword>
<dbReference type="Pfam" id="PF07516">
    <property type="entry name" value="SecA_SW"/>
    <property type="match status" value="1"/>
</dbReference>
<dbReference type="PANTHER" id="PTHR30612">
    <property type="entry name" value="SECA INNER MEMBRANE COMPONENT OF SEC PROTEIN SECRETION SYSTEM"/>
    <property type="match status" value="1"/>
</dbReference>
<dbReference type="InterPro" id="IPR027417">
    <property type="entry name" value="P-loop_NTPase"/>
</dbReference>
<evidence type="ECO:0000256" key="1">
    <source>
        <dbReference type="ARBA" id="ARBA00004170"/>
    </source>
</evidence>
<name>A0A7S4MLQ1_9STRA</name>
<keyword evidence="3" id="KW-0813">Transport</keyword>
<dbReference type="InterPro" id="IPR011116">
    <property type="entry name" value="SecA_Wing/Scaffold"/>
</dbReference>
<dbReference type="PROSITE" id="PS51196">
    <property type="entry name" value="SECA_MOTOR_DEAD"/>
    <property type="match status" value="1"/>
</dbReference>
<reference evidence="12" key="1">
    <citation type="submission" date="2021-01" db="EMBL/GenBank/DDBJ databases">
        <authorList>
            <person name="Corre E."/>
            <person name="Pelletier E."/>
            <person name="Niang G."/>
            <person name="Scheremetjew M."/>
            <person name="Finn R."/>
            <person name="Kale V."/>
            <person name="Holt S."/>
            <person name="Cochrane G."/>
            <person name="Meng A."/>
            <person name="Brown T."/>
            <person name="Cohen L."/>
        </authorList>
    </citation>
    <scope>NUCLEOTIDE SEQUENCE</scope>
    <source>
        <strain evidence="12">Isolate 1302-5</strain>
    </source>
</reference>
<evidence type="ECO:0000256" key="8">
    <source>
        <dbReference type="ARBA" id="ARBA00023010"/>
    </source>
</evidence>
<dbReference type="GO" id="GO:0017038">
    <property type="term" value="P:protein import"/>
    <property type="evidence" value="ECO:0007669"/>
    <property type="project" value="InterPro"/>
</dbReference>
<evidence type="ECO:0000256" key="7">
    <source>
        <dbReference type="ARBA" id="ARBA00022967"/>
    </source>
</evidence>
<comment type="similarity">
    <text evidence="2">Belongs to the SecA family.</text>
</comment>
<dbReference type="Pfam" id="PF21090">
    <property type="entry name" value="P-loop_SecA"/>
    <property type="match status" value="1"/>
</dbReference>
<dbReference type="GO" id="GO:0005524">
    <property type="term" value="F:ATP binding"/>
    <property type="evidence" value="ECO:0007669"/>
    <property type="project" value="UniProtKB-KW"/>
</dbReference>
<gene>
    <name evidence="12" type="ORF">OAUR00152_LOCUS11652</name>
</gene>
<evidence type="ECO:0000256" key="2">
    <source>
        <dbReference type="ARBA" id="ARBA00007650"/>
    </source>
</evidence>
<protein>
    <recommendedName>
        <fullName evidence="11">SecA family profile domain-containing protein</fullName>
    </recommendedName>
</protein>
<dbReference type="InterPro" id="IPR000185">
    <property type="entry name" value="SecA"/>
</dbReference>
<dbReference type="InterPro" id="IPR044722">
    <property type="entry name" value="SecA_SF2_C"/>
</dbReference>
<dbReference type="GO" id="GO:0006605">
    <property type="term" value="P:protein targeting"/>
    <property type="evidence" value="ECO:0007669"/>
    <property type="project" value="InterPro"/>
</dbReference>
<keyword evidence="6" id="KW-0653">Protein transport</keyword>
<dbReference type="InterPro" id="IPR036266">
    <property type="entry name" value="SecA_Wing/Scaffold_sf"/>
</dbReference>
<dbReference type="Gene3D" id="1.10.3060.10">
    <property type="entry name" value="Helical scaffold and wing domains of SecA"/>
    <property type="match status" value="1"/>
</dbReference>
<accession>A0A7S4MLQ1</accession>
<dbReference type="AlphaFoldDB" id="A0A7S4MLQ1"/>
<comment type="subcellular location">
    <subcellularLocation>
        <location evidence="1">Membrane</location>
        <topology evidence="1">Peripheral membrane protein</topology>
    </subcellularLocation>
</comment>
<dbReference type="PANTHER" id="PTHR30612:SF0">
    <property type="entry name" value="CHLOROPLAST PROTEIN-TRANSPORTING ATPASE"/>
    <property type="match status" value="1"/>
</dbReference>
<evidence type="ECO:0000256" key="4">
    <source>
        <dbReference type="ARBA" id="ARBA00022741"/>
    </source>
</evidence>
<keyword evidence="7" id="KW-1278">Translocase</keyword>
<evidence type="ECO:0000256" key="6">
    <source>
        <dbReference type="ARBA" id="ARBA00022927"/>
    </source>
</evidence>
<feature type="region of interest" description="Disordered" evidence="10">
    <location>
        <begin position="1"/>
        <end position="24"/>
    </location>
</feature>
<evidence type="ECO:0000313" key="12">
    <source>
        <dbReference type="EMBL" id="CAE2230240.1"/>
    </source>
</evidence>
<evidence type="ECO:0000256" key="5">
    <source>
        <dbReference type="ARBA" id="ARBA00022840"/>
    </source>
</evidence>
<keyword evidence="4" id="KW-0547">Nucleotide-binding</keyword>
<sequence>MGTNRHESSRIDGQLRGRSGRQGDPGTSRFFLSFEDDMFVVFGGDGLQNILKTFRVSEDMPVEAPQVTDALDKVQGAVEEKYREIREQILNFDEVLNGQRKVIYQRRQKVLFGSSEDTLKLMEEYNRDTVADIVKAQSSEDGETVDVDKVLEKVGQFFPPVRPVLDKGDLEGLDQEGVTAFVGVAVEEIFKSKMDELDAKAGQPGSLARSANYITMVSMDNAWSEHLQNMENLKESVVFLKYMGRDIVAEYKSEAYNMFQGLEDKMRFNSIYSLWQSLGAPAAQTAAQQ</sequence>
<evidence type="ECO:0000256" key="9">
    <source>
        <dbReference type="ARBA" id="ARBA00023136"/>
    </source>
</evidence>
<dbReference type="SUPFAM" id="SSF52540">
    <property type="entry name" value="P-loop containing nucleoside triphosphate hydrolases"/>
    <property type="match status" value="1"/>
</dbReference>
<dbReference type="Gene3D" id="3.40.50.300">
    <property type="entry name" value="P-loop containing nucleotide triphosphate hydrolases"/>
    <property type="match status" value="1"/>
</dbReference>
<feature type="domain" description="SecA family profile" evidence="11">
    <location>
        <begin position="1"/>
        <end position="63"/>
    </location>
</feature>
<dbReference type="GO" id="GO:0006886">
    <property type="term" value="P:intracellular protein transport"/>
    <property type="evidence" value="ECO:0007669"/>
    <property type="project" value="InterPro"/>
</dbReference>
<dbReference type="GO" id="GO:0016020">
    <property type="term" value="C:membrane"/>
    <property type="evidence" value="ECO:0007669"/>
    <property type="project" value="UniProtKB-SubCell"/>
</dbReference>
<organism evidence="12">
    <name type="scientific">Odontella aurita</name>
    <dbReference type="NCBI Taxonomy" id="265563"/>
    <lineage>
        <taxon>Eukaryota</taxon>
        <taxon>Sar</taxon>
        <taxon>Stramenopiles</taxon>
        <taxon>Ochrophyta</taxon>
        <taxon>Bacillariophyta</taxon>
        <taxon>Mediophyceae</taxon>
        <taxon>Biddulphiophycidae</taxon>
        <taxon>Eupodiscales</taxon>
        <taxon>Odontellaceae</taxon>
        <taxon>Odontella</taxon>
    </lineage>
</organism>
<dbReference type="SUPFAM" id="SSF81886">
    <property type="entry name" value="Helical scaffold and wing domains of SecA"/>
    <property type="match status" value="1"/>
</dbReference>
<dbReference type="EMBL" id="HBKQ01017249">
    <property type="protein sequence ID" value="CAE2230240.1"/>
    <property type="molecule type" value="Transcribed_RNA"/>
</dbReference>
<evidence type="ECO:0000256" key="3">
    <source>
        <dbReference type="ARBA" id="ARBA00022448"/>
    </source>
</evidence>
<proteinExistence type="inferred from homology"/>
<keyword evidence="8" id="KW-0811">Translocation</keyword>